<dbReference type="PANTHER" id="PTHR13420">
    <property type="entry name" value="UPF0235 PROTEIN C15ORF40"/>
    <property type="match status" value="1"/>
</dbReference>
<dbReference type="Pfam" id="PF02594">
    <property type="entry name" value="DUF167"/>
    <property type="match status" value="1"/>
</dbReference>
<gene>
    <name evidence="3" type="ORF">SAMN05421762_1381</name>
</gene>
<dbReference type="HAMAP" id="MF_00634">
    <property type="entry name" value="UPF0235"/>
    <property type="match status" value="1"/>
</dbReference>
<name>A0A1I1KEI7_9RHOB</name>
<dbReference type="AlphaFoldDB" id="A0A1I1KEI7"/>
<dbReference type="GO" id="GO:0005737">
    <property type="term" value="C:cytoplasm"/>
    <property type="evidence" value="ECO:0007669"/>
    <property type="project" value="TreeGrafter"/>
</dbReference>
<proteinExistence type="inferred from homology"/>
<dbReference type="STRING" id="517719.SAMN05421762_1381"/>
<dbReference type="SMART" id="SM01152">
    <property type="entry name" value="DUF167"/>
    <property type="match status" value="1"/>
</dbReference>
<keyword evidence="4" id="KW-1185">Reference proteome</keyword>
<organism evidence="3 4">
    <name type="scientific">Pseudooceanicola nitratireducens</name>
    <dbReference type="NCBI Taxonomy" id="517719"/>
    <lineage>
        <taxon>Bacteria</taxon>
        <taxon>Pseudomonadati</taxon>
        <taxon>Pseudomonadota</taxon>
        <taxon>Alphaproteobacteria</taxon>
        <taxon>Rhodobacterales</taxon>
        <taxon>Paracoccaceae</taxon>
        <taxon>Pseudooceanicola</taxon>
    </lineage>
</organism>
<dbReference type="RefSeq" id="WP_093452343.1">
    <property type="nucleotide sequence ID" value="NZ_FNZG01000003.1"/>
</dbReference>
<comment type="similarity">
    <text evidence="1 2">Belongs to the UPF0235 family.</text>
</comment>
<sequence>MARDLPDLTGLAQSGAEITVRVTPKAARDRIVVEEGAIRVYTTTVPEGGKANKSVIALLAKAMGVPKSALTLVRGCTSRDKVFALKG</sequence>
<reference evidence="3 4" key="1">
    <citation type="submission" date="2016-10" db="EMBL/GenBank/DDBJ databases">
        <authorList>
            <person name="de Groot N.N."/>
        </authorList>
    </citation>
    <scope>NUCLEOTIDE SEQUENCE [LARGE SCALE GENOMIC DNA]</scope>
    <source>
        <strain evidence="3 4">DSM 29619</strain>
    </source>
</reference>
<evidence type="ECO:0000256" key="1">
    <source>
        <dbReference type="ARBA" id="ARBA00010364"/>
    </source>
</evidence>
<dbReference type="NCBIfam" id="TIGR00251">
    <property type="entry name" value="DUF167 family protein"/>
    <property type="match status" value="1"/>
</dbReference>
<dbReference type="InterPro" id="IPR003746">
    <property type="entry name" value="DUF167"/>
</dbReference>
<dbReference type="Proteomes" id="UP000231644">
    <property type="component" value="Unassembled WGS sequence"/>
</dbReference>
<evidence type="ECO:0000313" key="4">
    <source>
        <dbReference type="Proteomes" id="UP000231644"/>
    </source>
</evidence>
<dbReference type="PANTHER" id="PTHR13420:SF7">
    <property type="entry name" value="UPF0235 PROTEIN C15ORF40"/>
    <property type="match status" value="1"/>
</dbReference>
<dbReference type="EMBL" id="FOLX01000001">
    <property type="protein sequence ID" value="SFC57148.1"/>
    <property type="molecule type" value="Genomic_DNA"/>
</dbReference>
<accession>A0A1I1KEI7</accession>
<dbReference type="Gene3D" id="3.30.1200.10">
    <property type="entry name" value="YggU-like"/>
    <property type="match status" value="1"/>
</dbReference>
<dbReference type="OrthoDB" id="3176309at2"/>
<evidence type="ECO:0000313" key="3">
    <source>
        <dbReference type="EMBL" id="SFC57148.1"/>
    </source>
</evidence>
<dbReference type="SUPFAM" id="SSF69786">
    <property type="entry name" value="YggU-like"/>
    <property type="match status" value="1"/>
</dbReference>
<evidence type="ECO:0000256" key="2">
    <source>
        <dbReference type="HAMAP-Rule" id="MF_00634"/>
    </source>
</evidence>
<dbReference type="InterPro" id="IPR036591">
    <property type="entry name" value="YggU-like_sf"/>
</dbReference>
<protein>
    <recommendedName>
        <fullName evidence="2">UPF0235 protein SAMN05421762_1381</fullName>
    </recommendedName>
</protein>